<evidence type="ECO:0000256" key="5">
    <source>
        <dbReference type="ARBA" id="ARBA00022676"/>
    </source>
</evidence>
<comment type="subcellular location">
    <subcellularLocation>
        <location evidence="1 12">Endoplasmic reticulum membrane</location>
        <topology evidence="1 12">Multi-pass membrane protein</topology>
    </subcellularLocation>
</comment>
<keyword evidence="6" id="KW-0808">Transferase</keyword>
<evidence type="ECO:0000313" key="14">
    <source>
        <dbReference type="Proteomes" id="UP000215127"/>
    </source>
</evidence>
<comment type="similarity">
    <text evidence="3">Belongs to the glycosyltransferase 22 family. PIGB subfamily.</text>
</comment>
<evidence type="ECO:0000256" key="3">
    <source>
        <dbReference type="ARBA" id="ARBA00006065"/>
    </source>
</evidence>
<feature type="transmembrane region" description="Helical" evidence="12">
    <location>
        <begin position="21"/>
        <end position="41"/>
    </location>
</feature>
<evidence type="ECO:0000256" key="6">
    <source>
        <dbReference type="ARBA" id="ARBA00022679"/>
    </source>
</evidence>
<dbReference type="EC" id="2.4.1.-" evidence="12"/>
<feature type="transmembrane region" description="Helical" evidence="12">
    <location>
        <begin position="368"/>
        <end position="391"/>
    </location>
</feature>
<evidence type="ECO:0000256" key="1">
    <source>
        <dbReference type="ARBA" id="ARBA00004477"/>
    </source>
</evidence>
<accession>A0A1X7S7N7</accession>
<evidence type="ECO:0000256" key="12">
    <source>
        <dbReference type="RuleBase" id="RU363075"/>
    </source>
</evidence>
<evidence type="ECO:0000256" key="4">
    <source>
        <dbReference type="ARBA" id="ARBA00022502"/>
    </source>
</evidence>
<feature type="transmembrane region" description="Helical" evidence="12">
    <location>
        <begin position="173"/>
        <end position="190"/>
    </location>
</feature>
<evidence type="ECO:0000256" key="2">
    <source>
        <dbReference type="ARBA" id="ARBA00004687"/>
    </source>
</evidence>
<feature type="transmembrane region" description="Helical" evidence="12">
    <location>
        <begin position="343"/>
        <end position="362"/>
    </location>
</feature>
<dbReference type="PANTHER" id="PTHR22760:SF4">
    <property type="entry name" value="GPI MANNOSYLTRANSFERASE 3"/>
    <property type="match status" value="1"/>
</dbReference>
<keyword evidence="8 12" id="KW-0256">Endoplasmic reticulum</keyword>
<keyword evidence="10 12" id="KW-0472">Membrane</keyword>
<evidence type="ECO:0000313" key="13">
    <source>
        <dbReference type="EMBL" id="SMQ55698.1"/>
    </source>
</evidence>
<feature type="transmembrane region" description="Helical" evidence="12">
    <location>
        <begin position="225"/>
        <end position="242"/>
    </location>
</feature>
<dbReference type="GO" id="GO:0005789">
    <property type="term" value="C:endoplasmic reticulum membrane"/>
    <property type="evidence" value="ECO:0007669"/>
    <property type="project" value="UniProtKB-SubCell"/>
</dbReference>
<keyword evidence="9 12" id="KW-1133">Transmembrane helix</keyword>
<dbReference type="Proteomes" id="UP000215127">
    <property type="component" value="Chromosome 12"/>
</dbReference>
<dbReference type="EMBL" id="LT853703">
    <property type="protein sequence ID" value="SMQ55698.1"/>
    <property type="molecule type" value="Genomic_DNA"/>
</dbReference>
<evidence type="ECO:0000256" key="10">
    <source>
        <dbReference type="ARBA" id="ARBA00023136"/>
    </source>
</evidence>
<evidence type="ECO:0000256" key="7">
    <source>
        <dbReference type="ARBA" id="ARBA00022692"/>
    </source>
</evidence>
<dbReference type="GO" id="GO:0000026">
    <property type="term" value="F:alpha-1,2-mannosyltransferase activity"/>
    <property type="evidence" value="ECO:0007669"/>
    <property type="project" value="TreeGrafter"/>
</dbReference>
<name>A0A1X7S7N7_ZYMT9</name>
<dbReference type="GO" id="GO:0006506">
    <property type="term" value="P:GPI anchor biosynthetic process"/>
    <property type="evidence" value="ECO:0007669"/>
    <property type="project" value="UniProtKB-UniPathway"/>
</dbReference>
<proteinExistence type="inferred from homology"/>
<reference evidence="13 14" key="1">
    <citation type="submission" date="2016-06" db="EMBL/GenBank/DDBJ databases">
        <authorList>
            <person name="Kjaerup R.B."/>
            <person name="Dalgaard T.S."/>
            <person name="Juul-Madsen H.R."/>
        </authorList>
    </citation>
    <scope>NUCLEOTIDE SEQUENCE [LARGE SCALE GENOMIC DNA]</scope>
</reference>
<keyword evidence="5 12" id="KW-0328">Glycosyltransferase</keyword>
<feature type="transmembrane region" description="Helical" evidence="12">
    <location>
        <begin position="248"/>
        <end position="266"/>
    </location>
</feature>
<feature type="transmembrane region" description="Helical" evidence="12">
    <location>
        <begin position="301"/>
        <end position="323"/>
    </location>
</feature>
<dbReference type="InterPro" id="IPR005599">
    <property type="entry name" value="GPI_mannosylTrfase"/>
</dbReference>
<keyword evidence="14" id="KW-1185">Reference proteome</keyword>
<dbReference type="UniPathway" id="UPA00196"/>
<keyword evidence="7 12" id="KW-0812">Transmembrane</keyword>
<dbReference type="Pfam" id="PF03901">
    <property type="entry name" value="Glyco_transf_22"/>
    <property type="match status" value="1"/>
</dbReference>
<comment type="function">
    <text evidence="11">Mannosyltransferase involved in glycosylphosphatidylinositol-anchor biosynthesis. Transfers the third mannose to Man2-GlcN-acyl-PI during GPI precursor assembly.</text>
</comment>
<dbReference type="PANTHER" id="PTHR22760">
    <property type="entry name" value="GLYCOSYLTRANSFERASE"/>
    <property type="match status" value="1"/>
</dbReference>
<organism evidence="13 14">
    <name type="scientific">Zymoseptoria tritici (strain ST99CH_3D7)</name>
    <dbReference type="NCBI Taxonomy" id="1276538"/>
    <lineage>
        <taxon>Eukaryota</taxon>
        <taxon>Fungi</taxon>
        <taxon>Dikarya</taxon>
        <taxon>Ascomycota</taxon>
        <taxon>Pezizomycotina</taxon>
        <taxon>Dothideomycetes</taxon>
        <taxon>Dothideomycetidae</taxon>
        <taxon>Mycosphaerellales</taxon>
        <taxon>Mycosphaerellaceae</taxon>
        <taxon>Zymoseptoria</taxon>
    </lineage>
</organism>
<dbReference type="AlphaFoldDB" id="A0A1X7S7N7"/>
<evidence type="ECO:0000256" key="8">
    <source>
        <dbReference type="ARBA" id="ARBA00022824"/>
    </source>
</evidence>
<evidence type="ECO:0000256" key="9">
    <source>
        <dbReference type="ARBA" id="ARBA00022989"/>
    </source>
</evidence>
<sequence>MPLKHDETSSHRRQAEASASIAPGLALTVLFVFRLANSYFVQTSFQPDEYFQSLEPAWDLAFGPESGAWLTWEWSERLRTSVHPFLFAVVFKSTDLLCNLLGANIHWRANALLAAPKVLQAFFAAVLDYHTWRLADLLHGPGRRTSYAALILTLVSPWQWFCSTRTFSNSLEATVTVVSLYLFPWRWFLAAEATDKQPGVRSGPAGLYSALTGAAVAFYFRPTNILIWIAISAGLVWCTRSFAKSLVLVQAAAIVGTTIVAVFASADRLYYGEWACPPLRFLYINLVQSLAVFYGRNRVDYYFTEGLPLLLTTALPFAAYGTWHSLQHRNRDAMSTQAWQSNVKFIFAFAVIFTVLTLSTIAHKEMRFLYPLLPMLHILAARPIASFSLALTRRKSRAAILLVLLAANIVIAYYTTMVHQRGVIDVMHYLRQKQEAAMDGSSDARNITVGFLMPCHSTPWRSHFVYPEIKAWALTCEPPLNMSPEQQATYFDEADVFYDDPAHWLQQNMRDLRTASSDVGGAVSKDLENSMSRRQWPDYLIVFEHLEPILLPFLKDSKYVEDKRLFNTHWHDDSRRKGDVVLTSHRYTSIIFCSFKMPDATSENATSENATSENATSKTFFTVISIVVCAIASLTVILLINYFERRRKLKIHRAKLKKSKAKADQESQAPCHEVQVFEELPAPPDPVHVHG</sequence>
<feature type="transmembrane region" description="Helical" evidence="12">
    <location>
        <begin position="398"/>
        <end position="415"/>
    </location>
</feature>
<comment type="pathway">
    <text evidence="2">Glycolipid biosynthesis; glycosylphosphatidylinositol-anchor biosynthesis.</text>
</comment>
<keyword evidence="4" id="KW-0337">GPI-anchor biosynthesis</keyword>
<dbReference type="STRING" id="1276538.A0A1X7S7N7"/>
<evidence type="ECO:0000256" key="11">
    <source>
        <dbReference type="ARBA" id="ARBA00024708"/>
    </source>
</evidence>
<gene>
    <name evidence="13" type="ORF">ZT3D7_G10853</name>
</gene>
<feature type="transmembrane region" description="Helical" evidence="12">
    <location>
        <begin position="620"/>
        <end position="643"/>
    </location>
</feature>
<protein>
    <recommendedName>
        <fullName evidence="12">Mannosyltransferase</fullName>
        <ecNumber evidence="12">2.4.1.-</ecNumber>
    </recommendedName>
</protein>